<dbReference type="Pfam" id="PF22936">
    <property type="entry name" value="Pol_BBD"/>
    <property type="match status" value="1"/>
</dbReference>
<proteinExistence type="predicted"/>
<name>A0A803Q8D0_CANSA</name>
<dbReference type="SUPFAM" id="SSF53098">
    <property type="entry name" value="Ribonuclease H-like"/>
    <property type="match status" value="1"/>
</dbReference>
<accession>A0A803Q8D0</accession>
<dbReference type="PANTHER" id="PTHR47481:SF28">
    <property type="entry name" value="RETROTRANSPOSON COPIA-LIKE N-TERMINAL DOMAIN-CONTAINING PROTEIN"/>
    <property type="match status" value="1"/>
</dbReference>
<dbReference type="OMA" id="QSPSHIC"/>
<evidence type="ECO:0000256" key="1">
    <source>
        <dbReference type="SAM" id="MobiDB-lite"/>
    </source>
</evidence>
<dbReference type="Proteomes" id="UP000596661">
    <property type="component" value="Chromosome 8"/>
</dbReference>
<dbReference type="GO" id="GO:0003676">
    <property type="term" value="F:nucleic acid binding"/>
    <property type="evidence" value="ECO:0007669"/>
    <property type="project" value="InterPro"/>
</dbReference>
<evidence type="ECO:0000259" key="2">
    <source>
        <dbReference type="PROSITE" id="PS50994"/>
    </source>
</evidence>
<dbReference type="InterPro" id="IPR057670">
    <property type="entry name" value="SH3_retrovirus"/>
</dbReference>
<dbReference type="Pfam" id="PF25597">
    <property type="entry name" value="SH3_retrovirus"/>
    <property type="match status" value="1"/>
</dbReference>
<feature type="compositionally biased region" description="Polar residues" evidence="1">
    <location>
        <begin position="209"/>
        <end position="224"/>
    </location>
</feature>
<dbReference type="InterPro" id="IPR001584">
    <property type="entry name" value="Integrase_cat-core"/>
</dbReference>
<dbReference type="AlphaFoldDB" id="A0A803Q8D0"/>
<evidence type="ECO:0000313" key="4">
    <source>
        <dbReference type="Proteomes" id="UP000596661"/>
    </source>
</evidence>
<dbReference type="Gramene" id="evm.model.08.1337">
    <property type="protein sequence ID" value="cds.evm.model.08.1337"/>
    <property type="gene ID" value="evm.TU.08.1337"/>
</dbReference>
<feature type="region of interest" description="Disordered" evidence="1">
    <location>
        <begin position="208"/>
        <end position="228"/>
    </location>
</feature>
<evidence type="ECO:0000313" key="3">
    <source>
        <dbReference type="EnsemblPlants" id="cds.evm.model.08.1337"/>
    </source>
</evidence>
<feature type="domain" description="Integrase catalytic" evidence="2">
    <location>
        <begin position="409"/>
        <end position="543"/>
    </location>
</feature>
<organism evidence="3 4">
    <name type="scientific">Cannabis sativa</name>
    <name type="common">Hemp</name>
    <name type="synonym">Marijuana</name>
    <dbReference type="NCBI Taxonomy" id="3483"/>
    <lineage>
        <taxon>Eukaryota</taxon>
        <taxon>Viridiplantae</taxon>
        <taxon>Streptophyta</taxon>
        <taxon>Embryophyta</taxon>
        <taxon>Tracheophyta</taxon>
        <taxon>Spermatophyta</taxon>
        <taxon>Magnoliopsida</taxon>
        <taxon>eudicotyledons</taxon>
        <taxon>Gunneridae</taxon>
        <taxon>Pentapetalae</taxon>
        <taxon>rosids</taxon>
        <taxon>fabids</taxon>
        <taxon>Rosales</taxon>
        <taxon>Cannabaceae</taxon>
        <taxon>Cannabis</taxon>
    </lineage>
</organism>
<feature type="compositionally biased region" description="Polar residues" evidence="1">
    <location>
        <begin position="1"/>
        <end position="13"/>
    </location>
</feature>
<reference evidence="3" key="1">
    <citation type="submission" date="2018-11" db="EMBL/GenBank/DDBJ databases">
        <authorList>
            <person name="Grassa J C."/>
        </authorList>
    </citation>
    <scope>NUCLEOTIDE SEQUENCE [LARGE SCALE GENOMIC DNA]</scope>
</reference>
<protein>
    <recommendedName>
        <fullName evidence="2">Integrase catalytic domain-containing protein</fullName>
    </recommendedName>
</protein>
<dbReference type="InterPro" id="IPR054722">
    <property type="entry name" value="PolX-like_BBD"/>
</dbReference>
<dbReference type="Pfam" id="PF14223">
    <property type="entry name" value="Retrotran_gag_2"/>
    <property type="match status" value="1"/>
</dbReference>
<dbReference type="EMBL" id="UZAU01000708">
    <property type="status" value="NOT_ANNOTATED_CDS"/>
    <property type="molecule type" value="Genomic_DNA"/>
</dbReference>
<dbReference type="InterPro" id="IPR036397">
    <property type="entry name" value="RNaseH_sf"/>
</dbReference>
<dbReference type="PROSITE" id="PS50994">
    <property type="entry name" value="INTEGRASE"/>
    <property type="match status" value="1"/>
</dbReference>
<keyword evidence="4" id="KW-1185">Reference proteome</keyword>
<dbReference type="EnsemblPlants" id="evm.model.08.1337">
    <property type="protein sequence ID" value="cds.evm.model.08.1337"/>
    <property type="gene ID" value="evm.TU.08.1337"/>
</dbReference>
<feature type="region of interest" description="Disordered" evidence="1">
    <location>
        <begin position="1"/>
        <end position="24"/>
    </location>
</feature>
<dbReference type="PANTHER" id="PTHR47481">
    <property type="match status" value="1"/>
</dbReference>
<reference evidence="3" key="2">
    <citation type="submission" date="2021-03" db="UniProtKB">
        <authorList>
            <consortium name="EnsemblPlants"/>
        </authorList>
    </citation>
    <scope>IDENTIFICATION</scope>
</reference>
<dbReference type="Gene3D" id="3.30.420.10">
    <property type="entry name" value="Ribonuclease H-like superfamily/Ribonuclease H"/>
    <property type="match status" value="1"/>
</dbReference>
<dbReference type="InterPro" id="IPR012337">
    <property type="entry name" value="RNaseH-like_sf"/>
</dbReference>
<dbReference type="GO" id="GO:0015074">
    <property type="term" value="P:DNA integration"/>
    <property type="evidence" value="ECO:0007669"/>
    <property type="project" value="InterPro"/>
</dbReference>
<sequence>MSSSLTDPGTTATAAMETPSNPPVVPPWNPFSHSLTSNLTIKLDRNNFLSWKSQVIPTVIGHDLDEILFTDTPPPQNLVNRTVNSEYTQWKKKDQLLLSWLRSSMSEVILASVANHTSFHSLWRALEQKFSSQTKARLLQLKGQFSHVHKGNLSIFEYVEKVQTIAYALTVAGAPVQDQDLVLQVLNGLGPDFDSVVSGITARSGVRPYSSNRIGNQENSSQYQGRGRGYSRFPPNRVVCLVCLKIGHTAHVCHYRFDKNWQVEYDPMAYSTTMVQDFGDDCQWFADIGTTHHVTSDNTQLAQSLPYNGTESLAVGNGKKLMISHTGSTFLPYSSLALKSVLHVPQITENLVSISKLTDDNNVFLEFHKYCCFVKDKQTGVVLLKGKRKHGIYTLGDTPCSSTASAKCLLASSEMFSWIYPLTVKSQAFDMFIRFKSMVEKQFELPIKVVQADGGGEYKPFAKFLTDQGILFSHPCPHTHAQNGRVERKHKHVTETGLTLLAQAGLDLKYWWHAFSCATFTINRLPTPVLGNISPYQCLFGQEPDYTILKPFGCACFPHLRPYNAHKMEMRSQQCLFLGYSSYHKGYLCENNQGRIYIAINVIFNEGLFPGQQTDPKVSEQQVHNNSSSSPFPSATFCTSNTNPVSNVTASHGNTLRDVHPETTASPQCNMLATQNERSVATNTTAATNATVANEQTPIPAVPVEPI</sequence>